<dbReference type="AlphaFoldDB" id="A0AAV4TST0"/>
<feature type="region of interest" description="Disordered" evidence="1">
    <location>
        <begin position="75"/>
        <end position="99"/>
    </location>
</feature>
<keyword evidence="3" id="KW-1185">Reference proteome</keyword>
<proteinExistence type="predicted"/>
<sequence length="187" mass="21975">MGGLPFVMLLEWKEFSDMYILMFRLYHPLANPVLYSRHMKLNASSERIRMPRKDIKRRKSAMLWMRTYAEECVKRKNPHAQERQQTSQNSDASDERRTDGAGKKISLLKRHHSICVFEVAFSDEMAFTEAHLYPSHNSKKEFDSENHFNFPGISESPLRKGTELDLSSISFKIPLFFFSDGEQFPYQ</sequence>
<protein>
    <submittedName>
        <fullName evidence="2">Uncharacterized protein</fullName>
    </submittedName>
</protein>
<reference evidence="2 3" key="1">
    <citation type="submission" date="2021-06" db="EMBL/GenBank/DDBJ databases">
        <title>Caerostris extrusa draft genome.</title>
        <authorList>
            <person name="Kono N."/>
            <person name="Arakawa K."/>
        </authorList>
    </citation>
    <scope>NUCLEOTIDE SEQUENCE [LARGE SCALE GENOMIC DNA]</scope>
</reference>
<name>A0AAV4TST0_CAEEX</name>
<comment type="caution">
    <text evidence="2">The sequence shown here is derived from an EMBL/GenBank/DDBJ whole genome shotgun (WGS) entry which is preliminary data.</text>
</comment>
<dbReference type="EMBL" id="BPLR01011653">
    <property type="protein sequence ID" value="GIY47945.1"/>
    <property type="molecule type" value="Genomic_DNA"/>
</dbReference>
<evidence type="ECO:0000256" key="1">
    <source>
        <dbReference type="SAM" id="MobiDB-lite"/>
    </source>
</evidence>
<evidence type="ECO:0000313" key="2">
    <source>
        <dbReference type="EMBL" id="GIY47945.1"/>
    </source>
</evidence>
<organism evidence="2 3">
    <name type="scientific">Caerostris extrusa</name>
    <name type="common">Bark spider</name>
    <name type="synonym">Caerostris bankana</name>
    <dbReference type="NCBI Taxonomy" id="172846"/>
    <lineage>
        <taxon>Eukaryota</taxon>
        <taxon>Metazoa</taxon>
        <taxon>Ecdysozoa</taxon>
        <taxon>Arthropoda</taxon>
        <taxon>Chelicerata</taxon>
        <taxon>Arachnida</taxon>
        <taxon>Araneae</taxon>
        <taxon>Araneomorphae</taxon>
        <taxon>Entelegynae</taxon>
        <taxon>Araneoidea</taxon>
        <taxon>Araneidae</taxon>
        <taxon>Caerostris</taxon>
    </lineage>
</organism>
<gene>
    <name evidence="2" type="ORF">CEXT_205861</name>
</gene>
<evidence type="ECO:0000313" key="3">
    <source>
        <dbReference type="Proteomes" id="UP001054945"/>
    </source>
</evidence>
<accession>A0AAV4TST0</accession>
<dbReference type="Proteomes" id="UP001054945">
    <property type="component" value="Unassembled WGS sequence"/>
</dbReference>